<dbReference type="AlphaFoldDB" id="A0A1Y3QXD2"/>
<dbReference type="SUPFAM" id="SSF52833">
    <property type="entry name" value="Thioredoxin-like"/>
    <property type="match status" value="1"/>
</dbReference>
<dbReference type="Pfam" id="PF00578">
    <property type="entry name" value="AhpC-TSA"/>
    <property type="match status" value="1"/>
</dbReference>
<dbReference type="PROSITE" id="PS51352">
    <property type="entry name" value="THIOREDOXIN_2"/>
    <property type="match status" value="1"/>
</dbReference>
<dbReference type="Pfam" id="PF14289">
    <property type="entry name" value="DUF4369"/>
    <property type="match status" value="1"/>
</dbReference>
<evidence type="ECO:0000256" key="1">
    <source>
        <dbReference type="ARBA" id="ARBA00004196"/>
    </source>
</evidence>
<dbReference type="InterPro" id="IPR000866">
    <property type="entry name" value="AhpC/TSA"/>
</dbReference>
<dbReference type="RefSeq" id="WP_018694780.1">
    <property type="nucleotide sequence ID" value="NZ_AP025562.1"/>
</dbReference>
<feature type="domain" description="Thioredoxin" evidence="6">
    <location>
        <begin position="208"/>
        <end position="351"/>
    </location>
</feature>
<keyword evidence="3" id="KW-1015">Disulfide bond</keyword>
<dbReference type="Gene3D" id="3.40.30.10">
    <property type="entry name" value="Glutaredoxin"/>
    <property type="match status" value="1"/>
</dbReference>
<accession>A0A1Y3QXD2</accession>
<evidence type="ECO:0000259" key="6">
    <source>
        <dbReference type="PROSITE" id="PS51352"/>
    </source>
</evidence>
<dbReference type="OrthoDB" id="9794348at2"/>
<dbReference type="InterPro" id="IPR017937">
    <property type="entry name" value="Thioredoxin_CS"/>
</dbReference>
<organism evidence="7 8">
    <name type="scientific">Alistipes onderdonkii</name>
    <dbReference type="NCBI Taxonomy" id="328813"/>
    <lineage>
        <taxon>Bacteria</taxon>
        <taxon>Pseudomonadati</taxon>
        <taxon>Bacteroidota</taxon>
        <taxon>Bacteroidia</taxon>
        <taxon>Bacteroidales</taxon>
        <taxon>Rikenellaceae</taxon>
        <taxon>Alistipes</taxon>
    </lineage>
</organism>
<dbReference type="Proteomes" id="UP000195772">
    <property type="component" value="Unassembled WGS sequence"/>
</dbReference>
<gene>
    <name evidence="7" type="ORF">B5G41_03170</name>
</gene>
<dbReference type="InterPro" id="IPR013766">
    <property type="entry name" value="Thioredoxin_domain"/>
</dbReference>
<dbReference type="CDD" id="cd02966">
    <property type="entry name" value="TlpA_like_family"/>
    <property type="match status" value="1"/>
</dbReference>
<reference evidence="8" key="1">
    <citation type="submission" date="2017-04" db="EMBL/GenBank/DDBJ databases">
        <title>Function of individual gut microbiota members based on whole genome sequencing of pure cultures obtained from chicken caecum.</title>
        <authorList>
            <person name="Medvecky M."/>
            <person name="Cejkova D."/>
            <person name="Polansky O."/>
            <person name="Karasova D."/>
            <person name="Kubasova T."/>
            <person name="Cizek A."/>
            <person name="Rychlik I."/>
        </authorList>
    </citation>
    <scope>NUCLEOTIDE SEQUENCE [LARGE SCALE GENOMIC DNA]</scope>
    <source>
        <strain evidence="8">An90</strain>
    </source>
</reference>
<evidence type="ECO:0000256" key="4">
    <source>
        <dbReference type="ARBA" id="ARBA00023284"/>
    </source>
</evidence>
<dbReference type="InterPro" id="IPR036249">
    <property type="entry name" value="Thioredoxin-like_sf"/>
</dbReference>
<evidence type="ECO:0000313" key="7">
    <source>
        <dbReference type="EMBL" id="OUN04324.1"/>
    </source>
</evidence>
<evidence type="ECO:0000256" key="2">
    <source>
        <dbReference type="ARBA" id="ARBA00022748"/>
    </source>
</evidence>
<dbReference type="InterPro" id="IPR050553">
    <property type="entry name" value="Thioredoxin_ResA/DsbE_sf"/>
</dbReference>
<dbReference type="GO" id="GO:0030313">
    <property type="term" value="C:cell envelope"/>
    <property type="evidence" value="ECO:0007669"/>
    <property type="project" value="UniProtKB-SubCell"/>
</dbReference>
<dbReference type="InterPro" id="IPR025380">
    <property type="entry name" value="DUF4369"/>
</dbReference>
<dbReference type="EMBL" id="NFHB01000002">
    <property type="protein sequence ID" value="OUN04324.1"/>
    <property type="molecule type" value="Genomic_DNA"/>
</dbReference>
<dbReference type="GO" id="GO:0017004">
    <property type="term" value="P:cytochrome complex assembly"/>
    <property type="evidence" value="ECO:0007669"/>
    <property type="project" value="UniProtKB-KW"/>
</dbReference>
<name>A0A1Y3QXD2_9BACT</name>
<dbReference type="eggNOG" id="COG0526">
    <property type="taxonomic scope" value="Bacteria"/>
</dbReference>
<comment type="caution">
    <text evidence="7">The sequence shown here is derived from an EMBL/GenBank/DDBJ whole genome shotgun (WGS) entry which is preliminary data.</text>
</comment>
<keyword evidence="4" id="KW-0676">Redox-active center</keyword>
<dbReference type="PANTHER" id="PTHR42852">
    <property type="entry name" value="THIOL:DISULFIDE INTERCHANGE PROTEIN DSBE"/>
    <property type="match status" value="1"/>
</dbReference>
<comment type="subcellular location">
    <subcellularLocation>
        <location evidence="1">Cell envelope</location>
    </subcellularLocation>
</comment>
<evidence type="ECO:0000256" key="5">
    <source>
        <dbReference type="SAM" id="MobiDB-lite"/>
    </source>
</evidence>
<protein>
    <submittedName>
        <fullName evidence="7">Antioxidant AhpC</fullName>
    </submittedName>
</protein>
<proteinExistence type="predicted"/>
<evidence type="ECO:0000256" key="3">
    <source>
        <dbReference type="ARBA" id="ARBA00023157"/>
    </source>
</evidence>
<dbReference type="PANTHER" id="PTHR42852:SF6">
    <property type="entry name" value="THIOL:DISULFIDE INTERCHANGE PROTEIN DSBE"/>
    <property type="match status" value="1"/>
</dbReference>
<feature type="region of interest" description="Disordered" evidence="5">
    <location>
        <begin position="95"/>
        <end position="115"/>
    </location>
</feature>
<dbReference type="PROSITE" id="PS51257">
    <property type="entry name" value="PROKAR_LIPOPROTEIN"/>
    <property type="match status" value="1"/>
</dbReference>
<sequence>MKNLFLFATAAAVLCSCSNQPKYIIDGDIAGLEGTVYLYQGDSLIDSAAVKAGKFQFRGNAQTPGVHYLLDSREGRPQAFAMQFILEPGNISIKSDAEDPQVRHTTGTPANDASDAYSAASRALIKEYRDQATTDERREAIEKEFEQLTLSTIDNNRDNFFGVALMPNRAYELSGQETLDEIAKFSPEMQQTKELTDLKASAEQKLKTDVGQPYIDIVQNNAEGQPVSLKSVIDNPANKYTLVDFWASWCGPCMGEVPHLKETYDKFHKKGFEIYGVSFDRDRDKWLAAVKDNGMDWIHVSELQQFDNQAAKDYAVQGIPSNFLIDAQGVIVAKNLRGEDLYKKVEELLGK</sequence>
<evidence type="ECO:0000313" key="8">
    <source>
        <dbReference type="Proteomes" id="UP000195772"/>
    </source>
</evidence>
<dbReference type="PROSITE" id="PS00194">
    <property type="entry name" value="THIOREDOXIN_1"/>
    <property type="match status" value="1"/>
</dbReference>
<keyword evidence="2" id="KW-0201">Cytochrome c-type biogenesis</keyword>